<dbReference type="AlphaFoldDB" id="A0A364JZK5"/>
<dbReference type="GO" id="GO:0009372">
    <property type="term" value="P:quorum sensing"/>
    <property type="evidence" value="ECO:0007669"/>
    <property type="project" value="UniProtKB-KW"/>
</dbReference>
<protein>
    <recommendedName>
        <fullName evidence="1">HTH-type quorum sensing-dependent transcriptional regulator VjbR</fullName>
    </recommendedName>
</protein>
<keyword evidence="4" id="KW-0238">DNA-binding</keyword>
<name>A0A364JZK5_9HYPH</name>
<dbReference type="GO" id="GO:0003677">
    <property type="term" value="F:DNA binding"/>
    <property type="evidence" value="ECO:0007669"/>
    <property type="project" value="UniProtKB-KW"/>
</dbReference>
<sequence>MKWEEFYDNIQLSDNAEDLFEYVKLYAEQLGFPYVSYVMCVPALSGVMHWKRFEKLPEGWQQHYKSKKYSEIDPLFQRGTSSIGSLIWTPQLFSEAPQLWEDAQKFGLKIGISQPCWAARGVYGMLTFLRDGPLLSAGEISMLSRQMQIVTNLLHLSMYDHLDISNINQLADINLTAREREILHWTSEGKTAEIIGAILNISTRTVNFHIGNVLTKLVAVNKVQAVAKARTFGLL</sequence>
<keyword evidence="3" id="KW-0805">Transcription regulation</keyword>
<evidence type="ECO:0000256" key="2">
    <source>
        <dbReference type="ARBA" id="ARBA00022654"/>
    </source>
</evidence>
<evidence type="ECO:0000256" key="3">
    <source>
        <dbReference type="ARBA" id="ARBA00023015"/>
    </source>
</evidence>
<dbReference type="GO" id="GO:0006355">
    <property type="term" value="P:regulation of DNA-templated transcription"/>
    <property type="evidence" value="ECO:0007669"/>
    <property type="project" value="InterPro"/>
</dbReference>
<reference evidence="7 8" key="1">
    <citation type="submission" date="2018-06" db="EMBL/GenBank/DDBJ databases">
        <title>Genomic Encyclopedia of Type Strains, Phase IV (KMG-IV): sequencing the most valuable type-strain genomes for metagenomic binning, comparative biology and taxonomic classification.</title>
        <authorList>
            <person name="Goeker M."/>
        </authorList>
    </citation>
    <scope>NUCLEOTIDE SEQUENCE [LARGE SCALE GENOMIC DNA]</scope>
    <source>
        <strain evidence="7 8">DSM 26720</strain>
    </source>
</reference>
<evidence type="ECO:0000256" key="4">
    <source>
        <dbReference type="ARBA" id="ARBA00023125"/>
    </source>
</evidence>
<dbReference type="Pfam" id="PF03472">
    <property type="entry name" value="Autoind_bind"/>
    <property type="match status" value="1"/>
</dbReference>
<dbReference type="PANTHER" id="PTHR44688:SF16">
    <property type="entry name" value="DNA-BINDING TRANSCRIPTIONAL ACTIVATOR DEVR_DOSR"/>
    <property type="match status" value="1"/>
</dbReference>
<keyword evidence="2" id="KW-0673">Quorum sensing</keyword>
<dbReference type="Gene3D" id="1.10.10.10">
    <property type="entry name" value="Winged helix-like DNA-binding domain superfamily/Winged helix DNA-binding domain"/>
    <property type="match status" value="1"/>
</dbReference>
<dbReference type="OrthoDB" id="3170288at2"/>
<evidence type="ECO:0000256" key="5">
    <source>
        <dbReference type="ARBA" id="ARBA00023163"/>
    </source>
</evidence>
<evidence type="ECO:0000259" key="6">
    <source>
        <dbReference type="PROSITE" id="PS50043"/>
    </source>
</evidence>
<keyword evidence="8" id="KW-1185">Reference proteome</keyword>
<evidence type="ECO:0000313" key="7">
    <source>
        <dbReference type="EMBL" id="RAK34080.1"/>
    </source>
</evidence>
<dbReference type="PROSITE" id="PS00622">
    <property type="entry name" value="HTH_LUXR_1"/>
    <property type="match status" value="1"/>
</dbReference>
<dbReference type="InterPro" id="IPR036388">
    <property type="entry name" value="WH-like_DNA-bd_sf"/>
</dbReference>
<dbReference type="CDD" id="cd06170">
    <property type="entry name" value="LuxR_C_like"/>
    <property type="match status" value="1"/>
</dbReference>
<dbReference type="PRINTS" id="PR00038">
    <property type="entry name" value="HTHLUXR"/>
</dbReference>
<keyword evidence="5" id="KW-0804">Transcription</keyword>
<dbReference type="Gene3D" id="3.30.450.80">
    <property type="entry name" value="Transcription factor LuxR-like, autoinducer-binding domain"/>
    <property type="match status" value="1"/>
</dbReference>
<dbReference type="InterPro" id="IPR005143">
    <property type="entry name" value="TF_LuxR_autoind-bd_dom"/>
</dbReference>
<proteinExistence type="predicted"/>
<dbReference type="InterPro" id="IPR000792">
    <property type="entry name" value="Tscrpt_reg_LuxR_C"/>
</dbReference>
<feature type="domain" description="HTH luxR-type" evidence="6">
    <location>
        <begin position="168"/>
        <end position="233"/>
    </location>
</feature>
<dbReference type="PROSITE" id="PS50043">
    <property type="entry name" value="HTH_LUXR_2"/>
    <property type="match status" value="1"/>
</dbReference>
<evidence type="ECO:0000313" key="8">
    <source>
        <dbReference type="Proteomes" id="UP000249453"/>
    </source>
</evidence>
<dbReference type="RefSeq" id="WP_111573930.1">
    <property type="nucleotide sequence ID" value="NZ_JBHEEY010000001.1"/>
</dbReference>
<comment type="caution">
    <text evidence="7">The sequence shown here is derived from an EMBL/GenBank/DDBJ whole genome shotgun (WGS) entry which is preliminary data.</text>
</comment>
<dbReference type="SUPFAM" id="SSF46894">
    <property type="entry name" value="C-terminal effector domain of the bipartite response regulators"/>
    <property type="match status" value="1"/>
</dbReference>
<dbReference type="SUPFAM" id="SSF75516">
    <property type="entry name" value="Pheromone-binding domain of LuxR-like quorum-sensing transcription factors"/>
    <property type="match status" value="1"/>
</dbReference>
<dbReference type="InterPro" id="IPR016032">
    <property type="entry name" value="Sig_transdc_resp-reg_C-effctor"/>
</dbReference>
<dbReference type="PANTHER" id="PTHR44688">
    <property type="entry name" value="DNA-BINDING TRANSCRIPTIONAL ACTIVATOR DEVR_DOSR"/>
    <property type="match status" value="1"/>
</dbReference>
<evidence type="ECO:0000256" key="1">
    <source>
        <dbReference type="ARBA" id="ARBA00015288"/>
    </source>
</evidence>
<accession>A0A364JZK5</accession>
<dbReference type="EMBL" id="QLMK01000001">
    <property type="protein sequence ID" value="RAK34080.1"/>
    <property type="molecule type" value="Genomic_DNA"/>
</dbReference>
<gene>
    <name evidence="7" type="ORF">C7374_101408</name>
</gene>
<organism evidence="7 8">
    <name type="scientific">Falsochrobactrum ovis</name>
    <dbReference type="NCBI Taxonomy" id="1293442"/>
    <lineage>
        <taxon>Bacteria</taxon>
        <taxon>Pseudomonadati</taxon>
        <taxon>Pseudomonadota</taxon>
        <taxon>Alphaproteobacteria</taxon>
        <taxon>Hyphomicrobiales</taxon>
        <taxon>Brucellaceae</taxon>
        <taxon>Falsochrobactrum</taxon>
    </lineage>
</organism>
<dbReference type="InterPro" id="IPR036693">
    <property type="entry name" value="TF_LuxR_autoind-bd_dom_sf"/>
</dbReference>
<dbReference type="Pfam" id="PF00196">
    <property type="entry name" value="GerE"/>
    <property type="match status" value="1"/>
</dbReference>
<dbReference type="SMART" id="SM00421">
    <property type="entry name" value="HTH_LUXR"/>
    <property type="match status" value="1"/>
</dbReference>
<dbReference type="Proteomes" id="UP000249453">
    <property type="component" value="Unassembled WGS sequence"/>
</dbReference>